<evidence type="ECO:0000256" key="7">
    <source>
        <dbReference type="ARBA" id="ARBA00023136"/>
    </source>
</evidence>
<keyword evidence="6 8" id="KW-1133">Transmembrane helix</keyword>
<dbReference type="InterPro" id="IPR026033">
    <property type="entry name" value="Azg-like_bact_archaea"/>
</dbReference>
<feature type="transmembrane region" description="Helical" evidence="9">
    <location>
        <begin position="343"/>
        <end position="362"/>
    </location>
</feature>
<reference evidence="10 11" key="1">
    <citation type="submission" date="2017-11" db="EMBL/GenBank/DDBJ databases">
        <title>Comparitive Functional Genomics of Dry Heat Resistant strains isolated from the Viking Spacecraft.</title>
        <authorList>
            <person name="Seuylemezian A."/>
            <person name="Cooper K."/>
            <person name="Vaishampayan P."/>
        </authorList>
    </citation>
    <scope>NUCLEOTIDE SEQUENCE [LARGE SCALE GENOMIC DNA]</scope>
    <source>
        <strain evidence="10 11">V1-29</strain>
    </source>
</reference>
<feature type="transmembrane region" description="Helical" evidence="9">
    <location>
        <begin position="47"/>
        <end position="69"/>
    </location>
</feature>
<keyword evidence="4 8" id="KW-1003">Cell membrane</keyword>
<dbReference type="EMBL" id="PGUY01000017">
    <property type="protein sequence ID" value="PLT30697.1"/>
    <property type="molecule type" value="Genomic_DNA"/>
</dbReference>
<evidence type="ECO:0000313" key="11">
    <source>
        <dbReference type="Proteomes" id="UP000234748"/>
    </source>
</evidence>
<dbReference type="OrthoDB" id="9808458at2"/>
<name>A0A2N5M8M3_9BACI</name>
<evidence type="ECO:0000256" key="2">
    <source>
        <dbReference type="ARBA" id="ARBA00005697"/>
    </source>
</evidence>
<feature type="transmembrane region" description="Helical" evidence="9">
    <location>
        <begin position="15"/>
        <end position="35"/>
    </location>
</feature>
<feature type="transmembrane region" description="Helical" evidence="9">
    <location>
        <begin position="241"/>
        <end position="261"/>
    </location>
</feature>
<evidence type="ECO:0000256" key="8">
    <source>
        <dbReference type="PIRNR" id="PIRNR005353"/>
    </source>
</evidence>
<keyword evidence="11" id="KW-1185">Reference proteome</keyword>
<dbReference type="GO" id="GO:0005345">
    <property type="term" value="F:purine nucleobase transmembrane transporter activity"/>
    <property type="evidence" value="ECO:0007669"/>
    <property type="project" value="TreeGrafter"/>
</dbReference>
<keyword evidence="5 8" id="KW-0812">Transmembrane</keyword>
<comment type="caution">
    <text evidence="10">The sequence shown here is derived from an EMBL/GenBank/DDBJ whole genome shotgun (WGS) entry which is preliminary data.</text>
</comment>
<protein>
    <submittedName>
        <fullName evidence="10">Guanine permease</fullName>
    </submittedName>
</protein>
<dbReference type="RefSeq" id="WP_101640763.1">
    <property type="nucleotide sequence ID" value="NZ_PGUY01000017.1"/>
</dbReference>
<feature type="transmembrane region" description="Helical" evidence="9">
    <location>
        <begin position="282"/>
        <end position="304"/>
    </location>
</feature>
<proteinExistence type="inferred from homology"/>
<evidence type="ECO:0000256" key="4">
    <source>
        <dbReference type="ARBA" id="ARBA00022475"/>
    </source>
</evidence>
<evidence type="ECO:0000256" key="1">
    <source>
        <dbReference type="ARBA" id="ARBA00004651"/>
    </source>
</evidence>
<organism evidence="10 11">
    <name type="scientific">Peribacillus deserti</name>
    <dbReference type="NCBI Taxonomy" id="673318"/>
    <lineage>
        <taxon>Bacteria</taxon>
        <taxon>Bacillati</taxon>
        <taxon>Bacillota</taxon>
        <taxon>Bacilli</taxon>
        <taxon>Bacillales</taxon>
        <taxon>Bacillaceae</taxon>
        <taxon>Peribacillus</taxon>
    </lineage>
</organism>
<dbReference type="InterPro" id="IPR045018">
    <property type="entry name" value="Azg-like"/>
</dbReference>
<evidence type="ECO:0000256" key="9">
    <source>
        <dbReference type="SAM" id="Phobius"/>
    </source>
</evidence>
<dbReference type="Pfam" id="PF00860">
    <property type="entry name" value="Xan_ur_permease"/>
    <property type="match status" value="1"/>
</dbReference>
<evidence type="ECO:0000256" key="5">
    <source>
        <dbReference type="ARBA" id="ARBA00022692"/>
    </source>
</evidence>
<accession>A0A2N5M8M3</accession>
<feature type="transmembrane region" description="Helical" evidence="9">
    <location>
        <begin position="374"/>
        <end position="400"/>
    </location>
</feature>
<feature type="transmembrane region" description="Helical" evidence="9">
    <location>
        <begin position="190"/>
        <end position="210"/>
    </location>
</feature>
<evidence type="ECO:0000256" key="3">
    <source>
        <dbReference type="ARBA" id="ARBA00022448"/>
    </source>
</evidence>
<dbReference type="PANTHER" id="PTHR43337:SF1">
    <property type="entry name" value="XANTHINE_URACIL PERMEASE C887.17-RELATED"/>
    <property type="match status" value="1"/>
</dbReference>
<evidence type="ECO:0000256" key="6">
    <source>
        <dbReference type="ARBA" id="ARBA00022989"/>
    </source>
</evidence>
<evidence type="ECO:0000313" key="10">
    <source>
        <dbReference type="EMBL" id="PLT30697.1"/>
    </source>
</evidence>
<keyword evidence="3 8" id="KW-0813">Transport</keyword>
<sequence length="433" mass="45842">MFNLQKQQTSVRTEFTAGLTTFFTMAYIIVVNPLILSDVGVPFEQGFTATIIAAVIGTLFMALAANYPIAVAPAMGTNVYFAYTVIQSNNGVGYQEAFSALFITGILFFILSLTKLRTILIEVIPENLKHAITSGIGLFIAFIGLRLTGIIKAHPSNLVGLGDLHSPGVVLALIGLAITLVLMTLNIPGALFIGIVITGIIASLTGQLSFSKGIVSLPTLPEGLIVMNPVTALKDVIEYSLYPAIFSIILVTIFDTTGTVLGVTKQAGLMKGNTLPRARRTLIADSVGTLIGSMFGTTPTSAYIESASGVAAGGRTGLTTVFVGVLFVIAAFFGPLISAVSGIAAITAPALVIVGALMLSNVRHIQWDDFDEAFPAFIVILTMPLTSSIATGIAFGFISYPLMKIAKGKWKSVHPLVYIFAVLFIIQLLYFPH</sequence>
<dbReference type="PANTHER" id="PTHR43337">
    <property type="entry name" value="XANTHINE/URACIL PERMEASE C887.17-RELATED"/>
    <property type="match status" value="1"/>
</dbReference>
<dbReference type="Proteomes" id="UP000234748">
    <property type="component" value="Unassembled WGS sequence"/>
</dbReference>
<feature type="transmembrane region" description="Helical" evidence="9">
    <location>
        <begin position="128"/>
        <end position="145"/>
    </location>
</feature>
<dbReference type="PIRSF" id="PIRSF005353">
    <property type="entry name" value="PbuG"/>
    <property type="match status" value="1"/>
</dbReference>
<feature type="transmembrane region" description="Helical" evidence="9">
    <location>
        <begin position="316"/>
        <end position="336"/>
    </location>
</feature>
<comment type="subcellular location">
    <subcellularLocation>
        <location evidence="1 8">Cell membrane</location>
        <topology evidence="1 8">Multi-pass membrane protein</topology>
    </subcellularLocation>
</comment>
<gene>
    <name evidence="10" type="ORF">CUU66_05955</name>
</gene>
<dbReference type="AlphaFoldDB" id="A0A2N5M8M3"/>
<keyword evidence="7 8" id="KW-0472">Membrane</keyword>
<feature type="transmembrane region" description="Helical" evidence="9">
    <location>
        <begin position="412"/>
        <end position="431"/>
    </location>
</feature>
<comment type="similarity">
    <text evidence="2 8">Belongs to the nucleobase:cation symporter-2 (NCS2) (TC 2.A.40) family. Azg-like subfamily.</text>
</comment>
<feature type="transmembrane region" description="Helical" evidence="9">
    <location>
        <begin position="165"/>
        <end position="183"/>
    </location>
</feature>
<dbReference type="GO" id="GO:0005886">
    <property type="term" value="C:plasma membrane"/>
    <property type="evidence" value="ECO:0007669"/>
    <property type="project" value="UniProtKB-SubCell"/>
</dbReference>
<dbReference type="InterPro" id="IPR006043">
    <property type="entry name" value="NCS2"/>
</dbReference>
<feature type="transmembrane region" description="Helical" evidence="9">
    <location>
        <begin position="97"/>
        <end position="116"/>
    </location>
</feature>